<name>A0ABV4NWS3_9GAMM</name>
<dbReference type="PANTHER" id="PTHR36444">
    <property type="entry name" value="TRANSCRIPTIONAL REGULATOR PROTEIN YOBU-RELATED"/>
    <property type="match status" value="1"/>
</dbReference>
<dbReference type="InterPro" id="IPR029441">
    <property type="entry name" value="Cass2"/>
</dbReference>
<dbReference type="Gene3D" id="3.20.80.10">
    <property type="entry name" value="Regulatory factor, effector binding domain"/>
    <property type="match status" value="1"/>
</dbReference>
<gene>
    <name evidence="2" type="ORF">ACCI49_04535</name>
</gene>
<dbReference type="Proteomes" id="UP001569428">
    <property type="component" value="Unassembled WGS sequence"/>
</dbReference>
<dbReference type="InterPro" id="IPR053182">
    <property type="entry name" value="YobU-like_regulator"/>
</dbReference>
<evidence type="ECO:0000313" key="2">
    <source>
        <dbReference type="EMBL" id="MFA0810178.1"/>
    </source>
</evidence>
<dbReference type="SUPFAM" id="SSF55136">
    <property type="entry name" value="Probable bacterial effector-binding domain"/>
    <property type="match status" value="1"/>
</dbReference>
<dbReference type="SMART" id="SM00871">
    <property type="entry name" value="AraC_E_bind"/>
    <property type="match status" value="1"/>
</dbReference>
<dbReference type="RefSeq" id="WP_371837788.1">
    <property type="nucleotide sequence ID" value="NZ_JBGMEK010000006.1"/>
</dbReference>
<dbReference type="PANTHER" id="PTHR36444:SF2">
    <property type="entry name" value="TRANSCRIPTIONAL REGULATOR PROTEIN YOBU-RELATED"/>
    <property type="match status" value="1"/>
</dbReference>
<protein>
    <submittedName>
        <fullName evidence="2">GyrI-like domain-containing protein</fullName>
    </submittedName>
</protein>
<keyword evidence="3" id="KW-1185">Reference proteome</keyword>
<sequence length="149" mass="16552">MVVEQIEGFDLVGLGTRTKNANEADPATAKIAPLWDKFGAEAAPKLRGTPKIYGVYTNYESDHSGLFDVYACSDMLSTEMSEDFKPVRIEPGKYLVFSAQGEMPQVAINLWSEIWGYFSAPDCPHMRAYATDFEHYVGSNEVQVAISIK</sequence>
<accession>A0ABV4NWS3</accession>
<comment type="caution">
    <text evidence="2">The sequence shown here is derived from an EMBL/GenBank/DDBJ whole genome shotgun (WGS) entry which is preliminary data.</text>
</comment>
<reference evidence="2 3" key="1">
    <citation type="submission" date="2024-08" db="EMBL/GenBank/DDBJ databases">
        <authorList>
            <person name="Ishaq N."/>
        </authorList>
    </citation>
    <scope>NUCLEOTIDE SEQUENCE [LARGE SCALE GENOMIC DNA]</scope>
    <source>
        <strain evidence="2 3">DSM 18651</strain>
    </source>
</reference>
<dbReference type="Pfam" id="PF14526">
    <property type="entry name" value="Cass2"/>
    <property type="match status" value="1"/>
</dbReference>
<feature type="domain" description="AraC effector-binding" evidence="1">
    <location>
        <begin position="1"/>
        <end position="149"/>
    </location>
</feature>
<dbReference type="InterPro" id="IPR010499">
    <property type="entry name" value="AraC_E-bd"/>
</dbReference>
<dbReference type="InterPro" id="IPR011256">
    <property type="entry name" value="Reg_factor_effector_dom_sf"/>
</dbReference>
<evidence type="ECO:0000259" key="1">
    <source>
        <dbReference type="SMART" id="SM00871"/>
    </source>
</evidence>
<organism evidence="2 3">
    <name type="scientific">Microbulbifer epialgicus</name>
    <dbReference type="NCBI Taxonomy" id="393907"/>
    <lineage>
        <taxon>Bacteria</taxon>
        <taxon>Pseudomonadati</taxon>
        <taxon>Pseudomonadota</taxon>
        <taxon>Gammaproteobacteria</taxon>
        <taxon>Cellvibrionales</taxon>
        <taxon>Microbulbiferaceae</taxon>
        <taxon>Microbulbifer</taxon>
    </lineage>
</organism>
<dbReference type="EMBL" id="JBGMEK010000006">
    <property type="protein sequence ID" value="MFA0810178.1"/>
    <property type="molecule type" value="Genomic_DNA"/>
</dbReference>
<evidence type="ECO:0000313" key="3">
    <source>
        <dbReference type="Proteomes" id="UP001569428"/>
    </source>
</evidence>
<proteinExistence type="predicted"/>